<feature type="region of interest" description="Disordered" evidence="1">
    <location>
        <begin position="1"/>
        <end position="21"/>
    </location>
</feature>
<sequence length="288" mass="32197">MQHQPIATRAEGMTTTHLANPAFDNRRSRCISVPNAGWKVSMMRTSNNDPSMVPSSSSRQPAATANTTSYGSYPPFYHDNGPKVSSNDAFHMRKNHGRRMMQHHQQRPASFVGGFVVPPPLLHSHAPLVPPPQQPSLSSSTTQLYQSSMTPPSNDPTTIAITTSHPPPSRNIPPSSKKQGSLDSTKKQPRRIRVQSVNEMHRVWIDVAPNETGYTLADKIHTIATFRTMKIVSITTAHGRPIPLTKQPVFTSWDDLQGFEDGEEWKVEWVPLERRNLVDRIMSRVVQS</sequence>
<dbReference type="OrthoDB" id="2381286at2759"/>
<keyword evidence="3" id="KW-1185">Reference proteome</keyword>
<feature type="region of interest" description="Disordered" evidence="1">
    <location>
        <begin position="47"/>
        <end position="67"/>
    </location>
</feature>
<dbReference type="EMBL" id="CBTN010000009">
    <property type="protein sequence ID" value="CDH51403.1"/>
    <property type="molecule type" value="Genomic_DNA"/>
</dbReference>
<dbReference type="Proteomes" id="UP000027586">
    <property type="component" value="Unassembled WGS sequence"/>
</dbReference>
<evidence type="ECO:0000256" key="1">
    <source>
        <dbReference type="SAM" id="MobiDB-lite"/>
    </source>
</evidence>
<feature type="region of interest" description="Disordered" evidence="1">
    <location>
        <begin position="123"/>
        <end position="193"/>
    </location>
</feature>
<accession>A0A068RMK6</accession>
<feature type="compositionally biased region" description="Low complexity" evidence="1">
    <location>
        <begin position="135"/>
        <end position="148"/>
    </location>
</feature>
<dbReference type="VEuPathDB" id="FungiDB:LCOR_03013.1"/>
<gene>
    <name evidence="2" type="ORF">LCOR_03013.1</name>
</gene>
<protein>
    <submittedName>
        <fullName evidence="2">Uncharacterized protein</fullName>
    </submittedName>
</protein>
<dbReference type="AlphaFoldDB" id="A0A068RMK6"/>
<feature type="compositionally biased region" description="Polar residues" evidence="1">
    <location>
        <begin position="149"/>
        <end position="164"/>
    </location>
</feature>
<feature type="compositionally biased region" description="Polar residues" evidence="1">
    <location>
        <begin position="172"/>
        <end position="183"/>
    </location>
</feature>
<proteinExistence type="predicted"/>
<evidence type="ECO:0000313" key="2">
    <source>
        <dbReference type="EMBL" id="CDH51403.1"/>
    </source>
</evidence>
<name>A0A068RMK6_9FUNG</name>
<evidence type="ECO:0000313" key="3">
    <source>
        <dbReference type="Proteomes" id="UP000027586"/>
    </source>
</evidence>
<reference evidence="2" key="1">
    <citation type="submission" date="2013-08" db="EMBL/GenBank/DDBJ databases">
        <title>Gene expansion shapes genome architecture in the human pathogen Lichtheimia corymbifera: an evolutionary genomics analysis in the ancient terrestrial Mucorales (Mucoromycotina).</title>
        <authorList>
            <person name="Schwartze V.U."/>
            <person name="Winter S."/>
            <person name="Shelest E."/>
            <person name="Marcet-Houben M."/>
            <person name="Horn F."/>
            <person name="Wehner S."/>
            <person name="Hoffmann K."/>
            <person name="Riege K."/>
            <person name="Sammeth M."/>
            <person name="Nowrousian M."/>
            <person name="Valiante V."/>
            <person name="Linde J."/>
            <person name="Jacobsen I.D."/>
            <person name="Marz M."/>
            <person name="Brakhage A.A."/>
            <person name="Gabaldon T."/>
            <person name="Bocker S."/>
            <person name="Voigt K."/>
        </authorList>
    </citation>
    <scope>NUCLEOTIDE SEQUENCE [LARGE SCALE GENOMIC DNA]</scope>
    <source>
        <strain evidence="2">FSU 9682</strain>
    </source>
</reference>
<comment type="caution">
    <text evidence="2">The sequence shown here is derived from an EMBL/GenBank/DDBJ whole genome shotgun (WGS) entry which is preliminary data.</text>
</comment>
<organism evidence="2 3">
    <name type="scientific">Lichtheimia corymbifera JMRC:FSU:9682</name>
    <dbReference type="NCBI Taxonomy" id="1263082"/>
    <lineage>
        <taxon>Eukaryota</taxon>
        <taxon>Fungi</taxon>
        <taxon>Fungi incertae sedis</taxon>
        <taxon>Mucoromycota</taxon>
        <taxon>Mucoromycotina</taxon>
        <taxon>Mucoromycetes</taxon>
        <taxon>Mucorales</taxon>
        <taxon>Lichtheimiaceae</taxon>
        <taxon>Lichtheimia</taxon>
    </lineage>
</organism>